<evidence type="ECO:0000313" key="5">
    <source>
        <dbReference type="Proteomes" id="UP001172083"/>
    </source>
</evidence>
<name>A0ABT8KZ99_9BACT</name>
<dbReference type="Pfam" id="PF16344">
    <property type="entry name" value="FecR_C"/>
    <property type="match status" value="1"/>
</dbReference>
<evidence type="ECO:0000259" key="3">
    <source>
        <dbReference type="Pfam" id="PF16344"/>
    </source>
</evidence>
<dbReference type="Pfam" id="PF04773">
    <property type="entry name" value="FecR"/>
    <property type="match status" value="1"/>
</dbReference>
<dbReference type="InterPro" id="IPR032508">
    <property type="entry name" value="FecR_C"/>
</dbReference>
<evidence type="ECO:0000259" key="2">
    <source>
        <dbReference type="Pfam" id="PF04773"/>
    </source>
</evidence>
<feature type="transmembrane region" description="Helical" evidence="1">
    <location>
        <begin position="94"/>
        <end position="111"/>
    </location>
</feature>
<sequence length="340" mass="38572">MNRELLHRFFKNECSPEEVHEILIWINSPEGKKEFQEAFDTFEHETVSGNSPLDSHALLAKVYDRIKEETTVKDNVPSTLTTPGRTRYFTLPRAIAAAVVFFISIAVYFYINNKTELGNQEAALKPGVMQTKLTAAGQRLTVHLSDGTVATLNANSAITYASDFSDTIRLVQMRGEVFFEVAEDKEKPFVVSTSKLNTTAMGTSFNIRAYDDRQQQISLVTGKVKVESTESDLIDYLEPGEEINLRNGEISIDTFDVLTKALWKEGIIYFDNTPLSECFKTLEQWYGVEINIQGGKLGENSRVSGRFDNDYLSNVLKSISYTHEFTYEIHKKRVHITFSR</sequence>
<dbReference type="Gene3D" id="3.55.50.30">
    <property type="match status" value="1"/>
</dbReference>
<keyword evidence="1" id="KW-1133">Transmembrane helix</keyword>
<keyword evidence="1" id="KW-0472">Membrane</keyword>
<dbReference type="PANTHER" id="PTHR30273:SF2">
    <property type="entry name" value="PROTEIN FECR"/>
    <property type="match status" value="1"/>
</dbReference>
<dbReference type="PIRSF" id="PIRSF018266">
    <property type="entry name" value="FecR"/>
    <property type="match status" value="1"/>
</dbReference>
<dbReference type="RefSeq" id="WP_346756142.1">
    <property type="nucleotide sequence ID" value="NZ_JAUJEB010000001.1"/>
</dbReference>
<protein>
    <submittedName>
        <fullName evidence="4">FecR domain-containing protein</fullName>
    </submittedName>
</protein>
<dbReference type="InterPro" id="IPR006860">
    <property type="entry name" value="FecR"/>
</dbReference>
<keyword evidence="1" id="KW-0812">Transmembrane</keyword>
<proteinExistence type="predicted"/>
<dbReference type="EMBL" id="JAUJEB010000001">
    <property type="protein sequence ID" value="MDN5210802.1"/>
    <property type="molecule type" value="Genomic_DNA"/>
</dbReference>
<dbReference type="Proteomes" id="UP001172083">
    <property type="component" value="Unassembled WGS sequence"/>
</dbReference>
<evidence type="ECO:0000313" key="4">
    <source>
        <dbReference type="EMBL" id="MDN5210802.1"/>
    </source>
</evidence>
<dbReference type="PANTHER" id="PTHR30273">
    <property type="entry name" value="PERIPLASMIC SIGNAL SENSOR AND SIGMA FACTOR ACTIVATOR FECR-RELATED"/>
    <property type="match status" value="1"/>
</dbReference>
<dbReference type="Gene3D" id="2.60.120.1440">
    <property type="match status" value="1"/>
</dbReference>
<accession>A0ABT8KZ99</accession>
<gene>
    <name evidence="4" type="ORF">QQ020_02045</name>
</gene>
<comment type="caution">
    <text evidence="4">The sequence shown here is derived from an EMBL/GenBank/DDBJ whole genome shotgun (WGS) entry which is preliminary data.</text>
</comment>
<keyword evidence="5" id="KW-1185">Reference proteome</keyword>
<reference evidence="4" key="1">
    <citation type="submission" date="2023-06" db="EMBL/GenBank/DDBJ databases">
        <title>Genomic of Agaribacillus aureum.</title>
        <authorList>
            <person name="Wang G."/>
        </authorList>
    </citation>
    <scope>NUCLEOTIDE SEQUENCE</scope>
    <source>
        <strain evidence="4">BMA12</strain>
    </source>
</reference>
<organism evidence="4 5">
    <name type="scientific">Agaribacillus aureus</name>
    <dbReference type="NCBI Taxonomy" id="3051825"/>
    <lineage>
        <taxon>Bacteria</taxon>
        <taxon>Pseudomonadati</taxon>
        <taxon>Bacteroidota</taxon>
        <taxon>Cytophagia</taxon>
        <taxon>Cytophagales</taxon>
        <taxon>Splendidivirgaceae</taxon>
        <taxon>Agaribacillus</taxon>
    </lineage>
</organism>
<feature type="domain" description="Protein FecR C-terminal" evidence="3">
    <location>
        <begin position="268"/>
        <end position="336"/>
    </location>
</feature>
<feature type="domain" description="FecR protein" evidence="2">
    <location>
        <begin position="134"/>
        <end position="225"/>
    </location>
</feature>
<evidence type="ECO:0000256" key="1">
    <source>
        <dbReference type="SAM" id="Phobius"/>
    </source>
</evidence>
<dbReference type="InterPro" id="IPR012373">
    <property type="entry name" value="Ferrdict_sens_TM"/>
</dbReference>